<protein>
    <submittedName>
        <fullName evidence="3">Cysteine-rich secretory family protein</fullName>
    </submittedName>
</protein>
<evidence type="ECO:0000256" key="1">
    <source>
        <dbReference type="SAM" id="SignalP"/>
    </source>
</evidence>
<dbReference type="SUPFAM" id="SSF55797">
    <property type="entry name" value="PR-1-like"/>
    <property type="match status" value="1"/>
</dbReference>
<gene>
    <name evidence="3" type="ORF">LO55_807</name>
</gene>
<dbReference type="InterPro" id="IPR035940">
    <property type="entry name" value="CAP_sf"/>
</dbReference>
<dbReference type="Pfam" id="PF00188">
    <property type="entry name" value="CAP"/>
    <property type="match status" value="1"/>
</dbReference>
<evidence type="ECO:0000313" key="4">
    <source>
        <dbReference type="Proteomes" id="UP000180246"/>
    </source>
</evidence>
<evidence type="ECO:0000313" key="3">
    <source>
        <dbReference type="EMBL" id="OIJ44408.1"/>
    </source>
</evidence>
<proteinExistence type="predicted"/>
<feature type="domain" description="SCP" evidence="2">
    <location>
        <begin position="179"/>
        <end position="307"/>
    </location>
</feature>
<keyword evidence="1" id="KW-0732">Signal</keyword>
<dbReference type="AlphaFoldDB" id="A0A1S2NH98"/>
<dbReference type="PANTHER" id="PTHR31157">
    <property type="entry name" value="SCP DOMAIN-CONTAINING PROTEIN"/>
    <property type="match status" value="1"/>
</dbReference>
<name>A0A1S2NH98_9BURK</name>
<feature type="signal peptide" evidence="1">
    <location>
        <begin position="1"/>
        <end position="32"/>
    </location>
</feature>
<feature type="chain" id="PRO_5012074255" evidence="1">
    <location>
        <begin position="33"/>
        <end position="311"/>
    </location>
</feature>
<dbReference type="RefSeq" id="WP_229410046.1">
    <property type="nucleotide sequence ID" value="NZ_DAMCQJ010000017.1"/>
</dbReference>
<sequence length="311" mass="32449">MSGPMPFLAFRLALPTWIAVAALLPAPPAAQAAASFASASVSASAPANGGDPLAALVNAYRADPGACDGHPAAPANALDPQPALAQVRIGAGTFIESALERAGYAAAQAQAVYVTGPEDAQAAMTVLAQKYCKVLLSDRFSAVGSYREGATWTVVLAQPAPPLPSATYPDWREAGHAILDEVNAARASARSCGKQAFPAAPPLSWNPALGDAALAHSRDMATGRYFSHRGRDGSQAAERALRAGYSWRRVGENIAFGQRSPREAVEGWLDSPGHCANIMNRAFTEMGAAYGVTPERQTGVIYWTQVFGASR</sequence>
<dbReference type="EMBL" id="JRYB01000001">
    <property type="protein sequence ID" value="OIJ44408.1"/>
    <property type="molecule type" value="Genomic_DNA"/>
</dbReference>
<dbReference type="PANTHER" id="PTHR31157:SF1">
    <property type="entry name" value="SCP DOMAIN-CONTAINING PROTEIN"/>
    <property type="match status" value="1"/>
</dbReference>
<dbReference type="Gene3D" id="3.40.33.10">
    <property type="entry name" value="CAP"/>
    <property type="match status" value="1"/>
</dbReference>
<organism evidence="3 4">
    <name type="scientific">Massilia timonae</name>
    <dbReference type="NCBI Taxonomy" id="47229"/>
    <lineage>
        <taxon>Bacteria</taxon>
        <taxon>Pseudomonadati</taxon>
        <taxon>Pseudomonadota</taxon>
        <taxon>Betaproteobacteria</taxon>
        <taxon>Burkholderiales</taxon>
        <taxon>Oxalobacteraceae</taxon>
        <taxon>Telluria group</taxon>
        <taxon>Massilia</taxon>
    </lineage>
</organism>
<dbReference type="InterPro" id="IPR014044">
    <property type="entry name" value="CAP_dom"/>
</dbReference>
<dbReference type="CDD" id="cd05379">
    <property type="entry name" value="CAP_bacterial"/>
    <property type="match status" value="1"/>
</dbReference>
<dbReference type="Proteomes" id="UP000180246">
    <property type="component" value="Unassembled WGS sequence"/>
</dbReference>
<comment type="caution">
    <text evidence="3">The sequence shown here is derived from an EMBL/GenBank/DDBJ whole genome shotgun (WGS) entry which is preliminary data.</text>
</comment>
<evidence type="ECO:0000259" key="2">
    <source>
        <dbReference type="Pfam" id="PF00188"/>
    </source>
</evidence>
<accession>A0A1S2NH98</accession>
<reference evidence="3 4" key="1">
    <citation type="submission" date="2014-10" db="EMBL/GenBank/DDBJ databases">
        <authorList>
            <person name="Seo M.-J."/>
            <person name="Seok Y.J."/>
            <person name="Cha I.-T."/>
        </authorList>
    </citation>
    <scope>NUCLEOTIDE SEQUENCE [LARGE SCALE GENOMIC DNA]</scope>
    <source>
        <strain evidence="3 4">NEU</strain>
    </source>
</reference>